<keyword evidence="6" id="KW-0648">Protein biosynthesis</keyword>
<dbReference type="InterPro" id="IPR045864">
    <property type="entry name" value="aa-tRNA-synth_II/BPL/LPL"/>
</dbReference>
<evidence type="ECO:0000256" key="4">
    <source>
        <dbReference type="ARBA" id="ARBA00022741"/>
    </source>
</evidence>
<evidence type="ECO:0000256" key="1">
    <source>
        <dbReference type="ARBA" id="ARBA00008226"/>
    </source>
</evidence>
<evidence type="ECO:0000256" key="5">
    <source>
        <dbReference type="ARBA" id="ARBA00022840"/>
    </source>
</evidence>
<evidence type="ECO:0000313" key="13">
    <source>
        <dbReference type="Proteomes" id="UP000554004"/>
    </source>
</evidence>
<feature type="non-terminal residue" evidence="12">
    <location>
        <position position="1"/>
    </location>
</feature>
<gene>
    <name evidence="12" type="ORF">GX618_03570</name>
</gene>
<keyword evidence="3" id="KW-0436">Ligase</keyword>
<dbReference type="GO" id="GO:0005737">
    <property type="term" value="C:cytoplasm"/>
    <property type="evidence" value="ECO:0007669"/>
    <property type="project" value="InterPro"/>
</dbReference>
<dbReference type="InterPro" id="IPR033656">
    <property type="entry name" value="HisRS_anticodon"/>
</dbReference>
<reference evidence="12 13" key="1">
    <citation type="journal article" date="2020" name="Biotechnol. Biofuels">
        <title>New insights from the biogas microbiome by comprehensive genome-resolved metagenomics of nearly 1600 species originating from multiple anaerobic digesters.</title>
        <authorList>
            <person name="Campanaro S."/>
            <person name="Treu L."/>
            <person name="Rodriguez-R L.M."/>
            <person name="Kovalovszki A."/>
            <person name="Ziels R.M."/>
            <person name="Maus I."/>
            <person name="Zhu X."/>
            <person name="Kougias P.G."/>
            <person name="Basile A."/>
            <person name="Luo G."/>
            <person name="Schluter A."/>
            <person name="Konstantinidis K.T."/>
            <person name="Angelidaki I."/>
        </authorList>
    </citation>
    <scope>NUCLEOTIDE SEQUENCE [LARGE SCALE GENOMIC DNA]</scope>
    <source>
        <strain evidence="12">AS06rmzACSIP_421</strain>
    </source>
</reference>
<feature type="domain" description="Anticodon-binding" evidence="10">
    <location>
        <begin position="139"/>
        <end position="227"/>
    </location>
</feature>
<evidence type="ECO:0000256" key="6">
    <source>
        <dbReference type="ARBA" id="ARBA00022917"/>
    </source>
</evidence>
<dbReference type="FunFam" id="3.40.50.800:FF:000012">
    <property type="entry name" value="Histidine--tRNA ligase, cytoplasmic"/>
    <property type="match status" value="1"/>
</dbReference>
<evidence type="ECO:0000256" key="9">
    <source>
        <dbReference type="ARBA" id="ARBA00047639"/>
    </source>
</evidence>
<dbReference type="Pfam" id="PF03129">
    <property type="entry name" value="HGTP_anticodon"/>
    <property type="match status" value="1"/>
</dbReference>
<dbReference type="AlphaFoldDB" id="A0A847EU59"/>
<comment type="catalytic activity">
    <reaction evidence="9">
        <text>tRNA(His) + L-histidine + ATP = L-histidyl-tRNA(His) + AMP + diphosphate + H(+)</text>
        <dbReference type="Rhea" id="RHEA:17313"/>
        <dbReference type="Rhea" id="RHEA-COMP:9665"/>
        <dbReference type="Rhea" id="RHEA-COMP:9689"/>
        <dbReference type="ChEBI" id="CHEBI:15378"/>
        <dbReference type="ChEBI" id="CHEBI:30616"/>
        <dbReference type="ChEBI" id="CHEBI:33019"/>
        <dbReference type="ChEBI" id="CHEBI:57595"/>
        <dbReference type="ChEBI" id="CHEBI:78442"/>
        <dbReference type="ChEBI" id="CHEBI:78527"/>
        <dbReference type="ChEBI" id="CHEBI:456215"/>
        <dbReference type="EC" id="6.1.1.21"/>
    </reaction>
</comment>
<dbReference type="PANTHER" id="PTHR43707:SF1">
    <property type="entry name" value="HISTIDINE--TRNA LIGASE, MITOCHONDRIAL-RELATED"/>
    <property type="match status" value="1"/>
</dbReference>
<name>A0A847EU59_9BACT</name>
<dbReference type="EMBL" id="JAAZAL010000124">
    <property type="protein sequence ID" value="NLE31321.1"/>
    <property type="molecule type" value="Genomic_DNA"/>
</dbReference>
<comment type="similarity">
    <text evidence="1">Belongs to the class-II aminoacyl-tRNA synthetase family.</text>
</comment>
<dbReference type="InterPro" id="IPR041715">
    <property type="entry name" value="HisRS-like_core"/>
</dbReference>
<dbReference type="CDD" id="cd00859">
    <property type="entry name" value="HisRS_anticodon"/>
    <property type="match status" value="1"/>
</dbReference>
<evidence type="ECO:0000256" key="2">
    <source>
        <dbReference type="ARBA" id="ARBA00012815"/>
    </source>
</evidence>
<keyword evidence="7" id="KW-0030">Aminoacyl-tRNA synthetase</keyword>
<dbReference type="SUPFAM" id="SSF55681">
    <property type="entry name" value="Class II aaRS and biotin synthetases"/>
    <property type="match status" value="1"/>
</dbReference>
<evidence type="ECO:0000313" key="12">
    <source>
        <dbReference type="EMBL" id="NLE31321.1"/>
    </source>
</evidence>
<keyword evidence="4" id="KW-0547">Nucleotide-binding</keyword>
<evidence type="ECO:0000259" key="10">
    <source>
        <dbReference type="Pfam" id="PF03129"/>
    </source>
</evidence>
<protein>
    <recommendedName>
        <fullName evidence="2">histidine--tRNA ligase</fullName>
        <ecNumber evidence="2">6.1.1.21</ecNumber>
    </recommendedName>
    <alternativeName>
        <fullName evidence="8">Histidyl-tRNA synthetase</fullName>
    </alternativeName>
</protein>
<accession>A0A847EU59</accession>
<dbReference type="InterPro" id="IPR036621">
    <property type="entry name" value="Anticodon-bd_dom_sf"/>
</dbReference>
<dbReference type="Gene3D" id="3.30.930.10">
    <property type="entry name" value="Bira Bifunctional Protein, Domain 2"/>
    <property type="match status" value="1"/>
</dbReference>
<dbReference type="SUPFAM" id="SSF52954">
    <property type="entry name" value="Class II aaRS ABD-related"/>
    <property type="match status" value="1"/>
</dbReference>
<dbReference type="InterPro" id="IPR004154">
    <property type="entry name" value="Anticodon-bd"/>
</dbReference>
<evidence type="ECO:0000256" key="8">
    <source>
        <dbReference type="ARBA" id="ARBA00030619"/>
    </source>
</evidence>
<dbReference type="InterPro" id="IPR004516">
    <property type="entry name" value="HisRS/HisZ"/>
</dbReference>
<dbReference type="EC" id="6.1.1.21" evidence="2"/>
<dbReference type="GO" id="GO:0006427">
    <property type="term" value="P:histidyl-tRNA aminoacylation"/>
    <property type="evidence" value="ECO:0007669"/>
    <property type="project" value="TreeGrafter"/>
</dbReference>
<comment type="caution">
    <text evidence="12">The sequence shown here is derived from an EMBL/GenBank/DDBJ whole genome shotgun (WGS) entry which is preliminary data.</text>
</comment>
<evidence type="ECO:0000259" key="11">
    <source>
        <dbReference type="Pfam" id="PF13393"/>
    </source>
</evidence>
<organism evidence="12 13">
    <name type="scientific">Candidatus Dojkabacteria bacterium</name>
    <dbReference type="NCBI Taxonomy" id="2099670"/>
    <lineage>
        <taxon>Bacteria</taxon>
        <taxon>Candidatus Dojkabacteria</taxon>
    </lineage>
</organism>
<dbReference type="Proteomes" id="UP000554004">
    <property type="component" value="Unassembled WGS sequence"/>
</dbReference>
<sequence>NDFTQYLKEFALSEIQLSQIEKYLNWDLSDLEKIKDVSKGAKEILDLFEKLNELSISNVKFCPYIVRGLAYYTGIVLELYDIGSAEIPRALFGGGRYDDLLEIFGESKIPAFGLGWGDITTMEYLKKYNLLPEYINESKVFICLLDDNLFVQSSNIASFLRSNGINTLQQITNKKLSNQLKYASSQGIPWVVIIGEDEVQKGLVQLKNMITRESFLIKKEDIIEKIK</sequence>
<dbReference type="Pfam" id="PF13393">
    <property type="entry name" value="tRNA-synt_His"/>
    <property type="match status" value="1"/>
</dbReference>
<dbReference type="GO" id="GO:0004821">
    <property type="term" value="F:histidine-tRNA ligase activity"/>
    <property type="evidence" value="ECO:0007669"/>
    <property type="project" value="UniProtKB-EC"/>
</dbReference>
<dbReference type="GO" id="GO:0005524">
    <property type="term" value="F:ATP binding"/>
    <property type="evidence" value="ECO:0007669"/>
    <property type="project" value="UniProtKB-KW"/>
</dbReference>
<dbReference type="PANTHER" id="PTHR43707">
    <property type="entry name" value="HISTIDYL-TRNA SYNTHETASE"/>
    <property type="match status" value="1"/>
</dbReference>
<dbReference type="Gene3D" id="3.40.50.800">
    <property type="entry name" value="Anticodon-binding domain"/>
    <property type="match status" value="1"/>
</dbReference>
<proteinExistence type="inferred from homology"/>
<evidence type="ECO:0000256" key="3">
    <source>
        <dbReference type="ARBA" id="ARBA00022598"/>
    </source>
</evidence>
<feature type="domain" description="Class II Histidinyl-tRNA synthetase (HisRS)-like catalytic core" evidence="11">
    <location>
        <begin position="19"/>
        <end position="114"/>
    </location>
</feature>
<evidence type="ECO:0000256" key="7">
    <source>
        <dbReference type="ARBA" id="ARBA00023146"/>
    </source>
</evidence>
<keyword evidence="5" id="KW-0067">ATP-binding</keyword>